<dbReference type="STRING" id="1211777.BN77_p10083"/>
<dbReference type="GO" id="GO:0006935">
    <property type="term" value="P:chemotaxis"/>
    <property type="evidence" value="ECO:0007669"/>
    <property type="project" value="InterPro"/>
</dbReference>
<feature type="domain" description="CheB-type methylesterase" evidence="4">
    <location>
        <begin position="10"/>
        <end position="110"/>
    </location>
</feature>
<dbReference type="InterPro" id="IPR035909">
    <property type="entry name" value="CheB_C"/>
</dbReference>
<dbReference type="eggNOG" id="COG2201">
    <property type="taxonomic scope" value="Bacteria"/>
</dbReference>
<dbReference type="EC" id="3.1.1.61" evidence="2"/>
<evidence type="ECO:0000313" key="6">
    <source>
        <dbReference type="Proteomes" id="UP000009319"/>
    </source>
</evidence>
<evidence type="ECO:0000256" key="2">
    <source>
        <dbReference type="ARBA" id="ARBA00039140"/>
    </source>
</evidence>
<evidence type="ECO:0000259" key="4">
    <source>
        <dbReference type="Pfam" id="PF01339"/>
    </source>
</evidence>
<comment type="caution">
    <text evidence="5">The sequence shown here is derived from an EMBL/GenBank/DDBJ whole genome shotgun (WGS) entry which is preliminary data.</text>
</comment>
<keyword evidence="1" id="KW-0378">Hydrolase</keyword>
<evidence type="ECO:0000313" key="5">
    <source>
        <dbReference type="EMBL" id="CCM78128.1"/>
    </source>
</evidence>
<dbReference type="PANTHER" id="PTHR42872">
    <property type="entry name" value="PROTEIN-GLUTAMATE METHYLESTERASE/PROTEIN-GLUTAMINE GLUTAMINASE"/>
    <property type="match status" value="1"/>
</dbReference>
<dbReference type="GO" id="GO:0008984">
    <property type="term" value="F:protein-glutamate methylesterase activity"/>
    <property type="evidence" value="ECO:0007669"/>
    <property type="project" value="UniProtKB-EC"/>
</dbReference>
<evidence type="ECO:0000256" key="1">
    <source>
        <dbReference type="ARBA" id="ARBA00022801"/>
    </source>
</evidence>
<dbReference type="HOGENOM" id="CLU_2002062_0_0_5"/>
<dbReference type="InterPro" id="IPR000673">
    <property type="entry name" value="Sig_transdc_resp-reg_Me-estase"/>
</dbReference>
<sequence>MSEGLQFPIVGTGASAGGIPALKAFFEKMPANPGMAFVIVTHLSRDRESFLHKVIARYTLLPVTATEQDMVVREDRVYVMPSNTILTIKGGKLQVRKPDQAKRERKPIDFSPRLPWTEPYSLPL</sequence>
<organism evidence="5 6">
    <name type="scientific">Rhizobium mesoamericanum STM3625</name>
    <dbReference type="NCBI Taxonomy" id="1211777"/>
    <lineage>
        <taxon>Bacteria</taxon>
        <taxon>Pseudomonadati</taxon>
        <taxon>Pseudomonadota</taxon>
        <taxon>Alphaproteobacteria</taxon>
        <taxon>Hyphomicrobiales</taxon>
        <taxon>Rhizobiaceae</taxon>
        <taxon>Rhizobium/Agrobacterium group</taxon>
        <taxon>Rhizobium</taxon>
    </lineage>
</organism>
<proteinExistence type="predicted"/>
<dbReference type="PANTHER" id="PTHR42872:SF6">
    <property type="entry name" value="PROTEIN-GLUTAMATE METHYLESTERASE_PROTEIN-GLUTAMINE GLUTAMINASE"/>
    <property type="match status" value="1"/>
</dbReference>
<dbReference type="Proteomes" id="UP000009319">
    <property type="component" value="Unassembled WGS sequence"/>
</dbReference>
<comment type="catalytic activity">
    <reaction evidence="3">
        <text>[protein]-L-glutamate 5-O-methyl ester + H2O = L-glutamyl-[protein] + methanol + H(+)</text>
        <dbReference type="Rhea" id="RHEA:23236"/>
        <dbReference type="Rhea" id="RHEA-COMP:10208"/>
        <dbReference type="Rhea" id="RHEA-COMP:10311"/>
        <dbReference type="ChEBI" id="CHEBI:15377"/>
        <dbReference type="ChEBI" id="CHEBI:15378"/>
        <dbReference type="ChEBI" id="CHEBI:17790"/>
        <dbReference type="ChEBI" id="CHEBI:29973"/>
        <dbReference type="ChEBI" id="CHEBI:82795"/>
        <dbReference type="EC" id="3.1.1.61"/>
    </reaction>
</comment>
<evidence type="ECO:0000256" key="3">
    <source>
        <dbReference type="ARBA" id="ARBA00048267"/>
    </source>
</evidence>
<dbReference type="GO" id="GO:0000156">
    <property type="term" value="F:phosphorelay response regulator activity"/>
    <property type="evidence" value="ECO:0007669"/>
    <property type="project" value="InterPro"/>
</dbReference>
<dbReference type="Gene3D" id="3.40.50.180">
    <property type="entry name" value="Methylesterase CheB, C-terminal domain"/>
    <property type="match status" value="1"/>
</dbReference>
<dbReference type="SUPFAM" id="SSF52738">
    <property type="entry name" value="Methylesterase CheB, C-terminal domain"/>
    <property type="match status" value="1"/>
</dbReference>
<dbReference type="Pfam" id="PF01339">
    <property type="entry name" value="CheB_methylest"/>
    <property type="match status" value="1"/>
</dbReference>
<dbReference type="GO" id="GO:0005737">
    <property type="term" value="C:cytoplasm"/>
    <property type="evidence" value="ECO:0007669"/>
    <property type="project" value="InterPro"/>
</dbReference>
<dbReference type="EMBL" id="CANI01000035">
    <property type="protein sequence ID" value="CCM78128.1"/>
    <property type="molecule type" value="Genomic_DNA"/>
</dbReference>
<gene>
    <name evidence="5" type="ORF">BN77_p10083</name>
</gene>
<accession>K0PWJ8</accession>
<reference evidence="5 6" key="1">
    <citation type="journal article" date="2013" name="Genome Announc.">
        <title>Draft Genome Sequence of Rhizobium mesoamericanum STM3625, a Nitrogen-Fixing Symbiont of Mimosa pudica Isolated in French Guiana (South America).</title>
        <authorList>
            <person name="Moulin L."/>
            <person name="Mornico D."/>
            <person name="Melkonian R."/>
            <person name="Klonowska A."/>
        </authorList>
    </citation>
    <scope>NUCLEOTIDE SEQUENCE [LARGE SCALE GENOMIC DNA]</scope>
    <source>
        <strain evidence="5 6">STM3625</strain>
    </source>
</reference>
<keyword evidence="6" id="KW-1185">Reference proteome</keyword>
<dbReference type="AlphaFoldDB" id="K0PWJ8"/>
<protein>
    <recommendedName>
        <fullName evidence="2">protein-glutamate methylesterase</fullName>
        <ecNumber evidence="2">3.1.1.61</ecNumber>
    </recommendedName>
</protein>
<name>K0PWJ8_9HYPH</name>